<evidence type="ECO:0000256" key="1">
    <source>
        <dbReference type="ARBA" id="ARBA00004141"/>
    </source>
</evidence>
<keyword evidence="6" id="KW-1185">Reference proteome</keyword>
<feature type="transmembrane region" description="Helical" evidence="3">
    <location>
        <begin position="504"/>
        <end position="527"/>
    </location>
</feature>
<evidence type="ECO:0000256" key="2">
    <source>
        <dbReference type="SAM" id="MobiDB-lite"/>
    </source>
</evidence>
<accession>A0A058Z6Z2</accession>
<dbReference type="EMBL" id="KB932206">
    <property type="protein sequence ID" value="KCV69703.1"/>
    <property type="molecule type" value="Genomic_DNA"/>
</dbReference>
<feature type="compositionally biased region" description="Low complexity" evidence="2">
    <location>
        <begin position="305"/>
        <end position="315"/>
    </location>
</feature>
<evidence type="ECO:0000256" key="3">
    <source>
        <dbReference type="SAM" id="Phobius"/>
    </source>
</evidence>
<feature type="transmembrane region" description="Helical" evidence="3">
    <location>
        <begin position="442"/>
        <end position="462"/>
    </location>
</feature>
<dbReference type="Gene3D" id="1.20.1250.20">
    <property type="entry name" value="MFS general substrate transporter like domains"/>
    <property type="match status" value="1"/>
</dbReference>
<feature type="region of interest" description="Disordered" evidence="2">
    <location>
        <begin position="266"/>
        <end position="324"/>
    </location>
</feature>
<feature type="transmembrane region" description="Helical" evidence="3">
    <location>
        <begin position="234"/>
        <end position="257"/>
    </location>
</feature>
<evidence type="ECO:0000313" key="5">
    <source>
        <dbReference type="EMBL" id="KCV69703.1"/>
    </source>
</evidence>
<gene>
    <name evidence="5" type="ORF">H696_04111</name>
</gene>
<dbReference type="Pfam" id="PF07690">
    <property type="entry name" value="MFS_1"/>
    <property type="match status" value="1"/>
</dbReference>
<dbReference type="GO" id="GO:0022857">
    <property type="term" value="F:transmembrane transporter activity"/>
    <property type="evidence" value="ECO:0007669"/>
    <property type="project" value="InterPro"/>
</dbReference>
<dbReference type="PROSITE" id="PS50850">
    <property type="entry name" value="MFS"/>
    <property type="match status" value="1"/>
</dbReference>
<keyword evidence="3" id="KW-0812">Transmembrane</keyword>
<feature type="transmembrane region" description="Helical" evidence="3">
    <location>
        <begin position="416"/>
        <end position="435"/>
    </location>
</feature>
<name>A0A058Z6Z2_FONAL</name>
<sequence length="588" mass="61760">MSAPSSGAHYDSYHRLGPADEGQDAATEPLLDLEAGTLDGAPDAPGPPATPPGLARFLWVRLSPGVTSSNAIGFYLASFLTIMCFTFVNSAQTYLLDSMLNVPEEKIGIYTGNLGFYSELAIILLVTPWGAFSDAAGRRITFVLGLTLMAFAFIMFPFAPTYSILVAVRMFYALGASAAAPCLTSTLSDYIWREDKGSASGILGFFSGLGALTAVFVFLRIADLSEDARGTDGAGVAMYLCTALSVFLLTMVVLVLLQPITSQRHSATATCPPAPSKTQEQEQQAQRQRDSDGISEPKAGSFQNPSSSPLAPSSPDLCHCENDLPPGSGVGEAAAAASSPPPTTLGRLRAFMPFDTWLEGMRAGASDPRLALGFLAGLVARGDSLVLTTFLSLWVYDYATENSGLTPGEASALAGQISGIAQTCALAFSLVAGWLSTRLDPVLSLLLQSMIAVVGYSAMAMLTDPTDTMALVFACVLGVGEIGIIVSAQALVTRRAPSGIRGAVAGTYSLFGSVGILLCSKLGGYLYDVWRPSAPFAIFAFFNGLVVVCAGALSLYERVYGPRGQTPWVAELPDAVTPATEKPPREEH</sequence>
<feature type="transmembrane region" description="Helical" evidence="3">
    <location>
        <begin position="199"/>
        <end position="222"/>
    </location>
</feature>
<evidence type="ECO:0000259" key="4">
    <source>
        <dbReference type="PROSITE" id="PS50850"/>
    </source>
</evidence>
<feature type="region of interest" description="Disordered" evidence="2">
    <location>
        <begin position="1"/>
        <end position="23"/>
    </location>
</feature>
<dbReference type="InterPro" id="IPR011701">
    <property type="entry name" value="MFS"/>
</dbReference>
<dbReference type="PANTHER" id="PTHR23524:SF1">
    <property type="entry name" value="MRH DOMAIN-CONTAINING PROTEIN-RELATED"/>
    <property type="match status" value="1"/>
</dbReference>
<feature type="transmembrane region" description="Helical" evidence="3">
    <location>
        <begin position="140"/>
        <end position="159"/>
    </location>
</feature>
<dbReference type="InterPro" id="IPR020846">
    <property type="entry name" value="MFS_dom"/>
</dbReference>
<keyword evidence="3" id="KW-0472">Membrane</keyword>
<dbReference type="PANTHER" id="PTHR23524">
    <property type="entry name" value="TRANSPORTER, PUTATIVE (AFU_ORTHOLOGUE AFUA_8G04850)-RELATED"/>
    <property type="match status" value="1"/>
</dbReference>
<dbReference type="Proteomes" id="UP000030693">
    <property type="component" value="Unassembled WGS sequence"/>
</dbReference>
<dbReference type="GeneID" id="20528836"/>
<comment type="subcellular location">
    <subcellularLocation>
        <location evidence="1">Membrane</location>
        <topology evidence="1">Multi-pass membrane protein</topology>
    </subcellularLocation>
</comment>
<keyword evidence="3" id="KW-1133">Transmembrane helix</keyword>
<feature type="domain" description="Major facilitator superfamily (MFS) profile" evidence="4">
    <location>
        <begin position="70"/>
        <end position="561"/>
    </location>
</feature>
<dbReference type="OrthoDB" id="18110at2759"/>
<feature type="transmembrane region" description="Helical" evidence="3">
    <location>
        <begin position="72"/>
        <end position="95"/>
    </location>
</feature>
<feature type="transmembrane region" description="Helical" evidence="3">
    <location>
        <begin position="468"/>
        <end position="492"/>
    </location>
</feature>
<dbReference type="SUPFAM" id="SSF103473">
    <property type="entry name" value="MFS general substrate transporter"/>
    <property type="match status" value="1"/>
</dbReference>
<dbReference type="STRING" id="691883.A0A058Z6Z2"/>
<dbReference type="OMA" id="IPLFVNH"/>
<organism evidence="5">
    <name type="scientific">Fonticula alba</name>
    <name type="common">Slime mold</name>
    <dbReference type="NCBI Taxonomy" id="691883"/>
    <lineage>
        <taxon>Eukaryota</taxon>
        <taxon>Rotosphaerida</taxon>
        <taxon>Fonticulaceae</taxon>
        <taxon>Fonticula</taxon>
    </lineage>
</organism>
<protein>
    <recommendedName>
        <fullName evidence="4">Major facilitator superfamily (MFS) profile domain-containing protein</fullName>
    </recommendedName>
</protein>
<dbReference type="AlphaFoldDB" id="A0A058Z6Z2"/>
<dbReference type="GO" id="GO:0016020">
    <property type="term" value="C:membrane"/>
    <property type="evidence" value="ECO:0007669"/>
    <property type="project" value="UniProtKB-SubCell"/>
</dbReference>
<feature type="transmembrane region" description="Helical" evidence="3">
    <location>
        <begin position="107"/>
        <end position="128"/>
    </location>
</feature>
<feature type="transmembrane region" description="Helical" evidence="3">
    <location>
        <begin position="370"/>
        <end position="396"/>
    </location>
</feature>
<dbReference type="RefSeq" id="XP_009496268.1">
    <property type="nucleotide sequence ID" value="XM_009497993.1"/>
</dbReference>
<feature type="transmembrane region" description="Helical" evidence="3">
    <location>
        <begin position="533"/>
        <end position="556"/>
    </location>
</feature>
<dbReference type="eggNOG" id="ENOG502RXU0">
    <property type="taxonomic scope" value="Eukaryota"/>
</dbReference>
<evidence type="ECO:0000313" key="6">
    <source>
        <dbReference type="Proteomes" id="UP000030693"/>
    </source>
</evidence>
<dbReference type="InterPro" id="IPR036259">
    <property type="entry name" value="MFS_trans_sf"/>
</dbReference>
<proteinExistence type="predicted"/>
<reference evidence="5" key="1">
    <citation type="submission" date="2013-04" db="EMBL/GenBank/DDBJ databases">
        <title>The Genome Sequence of Fonticula alba ATCC 38817.</title>
        <authorList>
            <consortium name="The Broad Institute Genomics Platform"/>
            <person name="Russ C."/>
            <person name="Cuomo C."/>
            <person name="Burger G."/>
            <person name="Gray M.W."/>
            <person name="Holland P.W.H."/>
            <person name="King N."/>
            <person name="Lang F.B.F."/>
            <person name="Roger A.J."/>
            <person name="Ruiz-Trillo I."/>
            <person name="Brown M."/>
            <person name="Walker B."/>
            <person name="Young S."/>
            <person name="Zeng Q."/>
            <person name="Gargeya S."/>
            <person name="Fitzgerald M."/>
            <person name="Haas B."/>
            <person name="Abouelleil A."/>
            <person name="Allen A.W."/>
            <person name="Alvarado L."/>
            <person name="Arachchi H.M."/>
            <person name="Berlin A.M."/>
            <person name="Chapman S.B."/>
            <person name="Gainer-Dewar J."/>
            <person name="Goldberg J."/>
            <person name="Griggs A."/>
            <person name="Gujja S."/>
            <person name="Hansen M."/>
            <person name="Howarth C."/>
            <person name="Imamovic A."/>
            <person name="Ireland A."/>
            <person name="Larimer J."/>
            <person name="McCowan C."/>
            <person name="Murphy C."/>
            <person name="Pearson M."/>
            <person name="Poon T.W."/>
            <person name="Priest M."/>
            <person name="Roberts A."/>
            <person name="Saif S."/>
            <person name="Shea T."/>
            <person name="Sisk P."/>
            <person name="Sykes S."/>
            <person name="Wortman J."/>
            <person name="Nusbaum C."/>
            <person name="Birren B."/>
        </authorList>
    </citation>
    <scope>NUCLEOTIDE SEQUENCE [LARGE SCALE GENOMIC DNA]</scope>
    <source>
        <strain evidence="5">ATCC 38817</strain>
    </source>
</reference>